<organism evidence="1 2">
    <name type="scientific">Senna tora</name>
    <dbReference type="NCBI Taxonomy" id="362788"/>
    <lineage>
        <taxon>Eukaryota</taxon>
        <taxon>Viridiplantae</taxon>
        <taxon>Streptophyta</taxon>
        <taxon>Embryophyta</taxon>
        <taxon>Tracheophyta</taxon>
        <taxon>Spermatophyta</taxon>
        <taxon>Magnoliopsida</taxon>
        <taxon>eudicotyledons</taxon>
        <taxon>Gunneridae</taxon>
        <taxon>Pentapetalae</taxon>
        <taxon>rosids</taxon>
        <taxon>fabids</taxon>
        <taxon>Fabales</taxon>
        <taxon>Fabaceae</taxon>
        <taxon>Caesalpinioideae</taxon>
        <taxon>Cassia clade</taxon>
        <taxon>Senna</taxon>
    </lineage>
</organism>
<keyword evidence="2" id="KW-1185">Reference proteome</keyword>
<sequence>MKSVAEKGFLYAVYAFSLIVFSSHVPELQDDISHVNVTVAMNYFITVRNENATKNCRDRFRRLLALLWQNSATFFCGRIYSVGIGKFFTDKDDDSHVNVTVALNYFITVRNETLQRIAEITLDDC</sequence>
<reference evidence="1" key="1">
    <citation type="submission" date="2020-09" db="EMBL/GenBank/DDBJ databases">
        <title>Genome-Enabled Discovery of Anthraquinone Biosynthesis in Senna tora.</title>
        <authorList>
            <person name="Kang S.-H."/>
            <person name="Pandey R.P."/>
            <person name="Lee C.-M."/>
            <person name="Sim J.-S."/>
            <person name="Jeong J.-T."/>
            <person name="Choi B.-S."/>
            <person name="Jung M."/>
            <person name="Ginzburg D."/>
            <person name="Zhao K."/>
            <person name="Won S.Y."/>
            <person name="Oh T.-J."/>
            <person name="Yu Y."/>
            <person name="Kim N.-H."/>
            <person name="Lee O.R."/>
            <person name="Lee T.-H."/>
            <person name="Bashyal P."/>
            <person name="Kim T.-S."/>
            <person name="Lee W.-H."/>
            <person name="Kawkins C."/>
            <person name="Kim C.-K."/>
            <person name="Kim J.S."/>
            <person name="Ahn B.O."/>
            <person name="Rhee S.Y."/>
            <person name="Sohng J.K."/>
        </authorList>
    </citation>
    <scope>NUCLEOTIDE SEQUENCE</scope>
    <source>
        <tissue evidence="1">Leaf</tissue>
    </source>
</reference>
<gene>
    <name evidence="1" type="ORF">G2W53_010457</name>
</gene>
<accession>A0A834WZU9</accession>
<evidence type="ECO:0000313" key="1">
    <source>
        <dbReference type="EMBL" id="KAF7835598.1"/>
    </source>
</evidence>
<dbReference type="EMBL" id="JAAIUW010000004">
    <property type="protein sequence ID" value="KAF7835598.1"/>
    <property type="molecule type" value="Genomic_DNA"/>
</dbReference>
<protein>
    <submittedName>
        <fullName evidence="1">Uncharacterized protein</fullName>
    </submittedName>
</protein>
<name>A0A834WZU9_9FABA</name>
<evidence type="ECO:0000313" key="2">
    <source>
        <dbReference type="Proteomes" id="UP000634136"/>
    </source>
</evidence>
<comment type="caution">
    <text evidence="1">The sequence shown here is derived from an EMBL/GenBank/DDBJ whole genome shotgun (WGS) entry which is preliminary data.</text>
</comment>
<dbReference type="Proteomes" id="UP000634136">
    <property type="component" value="Unassembled WGS sequence"/>
</dbReference>
<proteinExistence type="predicted"/>
<dbReference type="AlphaFoldDB" id="A0A834WZU9"/>